<dbReference type="AlphaFoldDB" id="A0A1M7Z5A3"/>
<evidence type="ECO:0000313" key="1">
    <source>
        <dbReference type="EMBL" id="SHO60049.1"/>
    </source>
</evidence>
<evidence type="ECO:0000313" key="2">
    <source>
        <dbReference type="Proteomes" id="UP000186406"/>
    </source>
</evidence>
<dbReference type="PANTHER" id="PTHR42830:SF2">
    <property type="entry name" value="OSMC_OHR FAMILY PROTEIN"/>
    <property type="match status" value="1"/>
</dbReference>
<proteinExistence type="predicted"/>
<dbReference type="Pfam" id="PF02566">
    <property type="entry name" value="OsmC"/>
    <property type="match status" value="1"/>
</dbReference>
<dbReference type="Gene3D" id="3.30.300.20">
    <property type="match status" value="1"/>
</dbReference>
<dbReference type="PANTHER" id="PTHR42830">
    <property type="entry name" value="OSMOTICALLY INDUCIBLE FAMILY PROTEIN"/>
    <property type="match status" value="1"/>
</dbReference>
<accession>A0A1M7Z5A3</accession>
<gene>
    <name evidence="1" type="ORF">SAMN02745172_00157</name>
</gene>
<dbReference type="SUPFAM" id="SSF82784">
    <property type="entry name" value="OsmC-like"/>
    <property type="match status" value="1"/>
</dbReference>
<dbReference type="STRING" id="1123029.SAMN02745172_00157"/>
<dbReference type="Proteomes" id="UP000186406">
    <property type="component" value="Unassembled WGS sequence"/>
</dbReference>
<dbReference type="EMBL" id="FRXO01000001">
    <property type="protein sequence ID" value="SHO60049.1"/>
    <property type="molecule type" value="Genomic_DNA"/>
</dbReference>
<reference evidence="1 2" key="1">
    <citation type="submission" date="2016-12" db="EMBL/GenBank/DDBJ databases">
        <authorList>
            <person name="Song W.-J."/>
            <person name="Kurnit D.M."/>
        </authorList>
    </citation>
    <scope>NUCLEOTIDE SEQUENCE [LARGE SCALE GENOMIC DNA]</scope>
    <source>
        <strain evidence="1 2">DSM 19599</strain>
    </source>
</reference>
<dbReference type="InterPro" id="IPR003718">
    <property type="entry name" value="OsmC/Ohr_fam"/>
</dbReference>
<dbReference type="InterPro" id="IPR052707">
    <property type="entry name" value="OsmC_Ohr_Peroxiredoxin"/>
</dbReference>
<name>A0A1M7Z5A3_9HYPH</name>
<dbReference type="InterPro" id="IPR015946">
    <property type="entry name" value="KH_dom-like_a/b"/>
</dbReference>
<dbReference type="RefSeq" id="WP_073625316.1">
    <property type="nucleotide sequence ID" value="NZ_FRXO01000001.1"/>
</dbReference>
<protein>
    <submittedName>
        <fullName evidence="1">Organic hydroperoxide reductase OsmC/OhrA</fullName>
    </submittedName>
</protein>
<sequence>MASDRPAAGGKRSHTASFTATVTWRRDEGEAFVDNRYSRGHLWRFDGGIEVPASSAPSSVPLPLSRADAVDPEEALVAATSSCHMLFFLAFAAREKLCIDLYDDAATGTLARRDDGRVAMTEIRLRPRVVFSGQNRPDADLVARLHHEAHEACYIANSITARVVVEAVAPEFA</sequence>
<dbReference type="OrthoDB" id="9795405at2"/>
<organism evidence="1 2">
    <name type="scientific">Pseudoxanthobacter soli DSM 19599</name>
    <dbReference type="NCBI Taxonomy" id="1123029"/>
    <lineage>
        <taxon>Bacteria</taxon>
        <taxon>Pseudomonadati</taxon>
        <taxon>Pseudomonadota</taxon>
        <taxon>Alphaproteobacteria</taxon>
        <taxon>Hyphomicrobiales</taxon>
        <taxon>Segnochrobactraceae</taxon>
        <taxon>Pseudoxanthobacter</taxon>
    </lineage>
</organism>
<keyword evidence="2" id="KW-1185">Reference proteome</keyword>
<dbReference type="InterPro" id="IPR036102">
    <property type="entry name" value="OsmC/Ohrsf"/>
</dbReference>